<name>A0A0U2PKT2_9ALTE</name>
<evidence type="ECO:0000256" key="1">
    <source>
        <dbReference type="ARBA" id="ARBA00022801"/>
    </source>
</evidence>
<proteinExistence type="predicted"/>
<dbReference type="PANTHER" id="PTHR14226">
    <property type="entry name" value="NEUROPATHY TARGET ESTERASE/SWISS CHEESE D.MELANOGASTER"/>
    <property type="match status" value="1"/>
</dbReference>
<dbReference type="Pfam" id="PF19890">
    <property type="entry name" value="DUF6363"/>
    <property type="match status" value="1"/>
</dbReference>
<reference evidence="6 7" key="1">
    <citation type="submission" date="2015-12" db="EMBL/GenBank/DDBJ databases">
        <title>Complete genome of Lacimicrobium alkaliphilum KCTC 32984.</title>
        <authorList>
            <person name="Kim S.-G."/>
            <person name="Lee Y.-J."/>
        </authorList>
    </citation>
    <scope>NUCLEOTIDE SEQUENCE [LARGE SCALE GENOMIC DNA]</scope>
    <source>
        <strain evidence="6 7">YelD216</strain>
    </source>
</reference>
<sequence length="297" mass="33928">MSFTDDKQVPCFAVVAEGGGQKGIFTAGVLDSFLDQQFWPFHLKVGVSAGAQNLTAYCARARQYAKTAIQQLTTNQSFFRPARFFTGGNVIDLDWYFQQVRPQGPLRFPTNPAALDKASNLYVVAADADSLEPVYLHTWHENMHENLKASSAIPFLYRQGVEIDGRRLIDGGVADPIPVRWAYQQGARKILVIRTVSENFNGQSPMLERLRPILRRAKQSPRMMEMYVNYQRHYADALQFIQTPPEDLEIVQIAPPTNLRSMVLGSSNEVLKYDYLIGKREGRKFLRQWLRQQRQRA</sequence>
<dbReference type="KEGG" id="lal:AT746_00680"/>
<feature type="short sequence motif" description="DGA/G" evidence="4">
    <location>
        <begin position="170"/>
        <end position="172"/>
    </location>
</feature>
<dbReference type="OrthoDB" id="9802424at2"/>
<protein>
    <submittedName>
        <fullName evidence="6">Patatin</fullName>
    </submittedName>
</protein>
<dbReference type="SUPFAM" id="SSF52151">
    <property type="entry name" value="FabD/lysophospholipase-like"/>
    <property type="match status" value="1"/>
</dbReference>
<dbReference type="PROSITE" id="PS51635">
    <property type="entry name" value="PNPLA"/>
    <property type="match status" value="1"/>
</dbReference>
<gene>
    <name evidence="6" type="ORF">AT746_00680</name>
</gene>
<dbReference type="Gene3D" id="3.40.1090.10">
    <property type="entry name" value="Cytosolic phospholipase A2 catalytic domain"/>
    <property type="match status" value="2"/>
</dbReference>
<evidence type="ECO:0000256" key="2">
    <source>
        <dbReference type="ARBA" id="ARBA00022963"/>
    </source>
</evidence>
<keyword evidence="3 4" id="KW-0443">Lipid metabolism</keyword>
<dbReference type="STRING" id="1526571.AT746_00680"/>
<organism evidence="6 7">
    <name type="scientific">Lacimicrobium alkaliphilum</name>
    <dbReference type="NCBI Taxonomy" id="1526571"/>
    <lineage>
        <taxon>Bacteria</taxon>
        <taxon>Pseudomonadati</taxon>
        <taxon>Pseudomonadota</taxon>
        <taxon>Gammaproteobacteria</taxon>
        <taxon>Alteromonadales</taxon>
        <taxon>Alteromonadaceae</taxon>
        <taxon>Lacimicrobium</taxon>
    </lineage>
</organism>
<keyword evidence="2 4" id="KW-0442">Lipid degradation</keyword>
<feature type="active site" description="Proton acceptor" evidence="4">
    <location>
        <position position="170"/>
    </location>
</feature>
<dbReference type="CDD" id="cd07208">
    <property type="entry name" value="Pat_hypo_Ecoli_yjju_like"/>
    <property type="match status" value="1"/>
</dbReference>
<dbReference type="InterPro" id="IPR002641">
    <property type="entry name" value="PNPLA_dom"/>
</dbReference>
<evidence type="ECO:0000313" key="7">
    <source>
        <dbReference type="Proteomes" id="UP000068447"/>
    </source>
</evidence>
<dbReference type="InterPro" id="IPR050301">
    <property type="entry name" value="NTE"/>
</dbReference>
<feature type="domain" description="PNPLA" evidence="5">
    <location>
        <begin position="14"/>
        <end position="183"/>
    </location>
</feature>
<dbReference type="Proteomes" id="UP000068447">
    <property type="component" value="Chromosome"/>
</dbReference>
<keyword evidence="1 4" id="KW-0378">Hydrolase</keyword>
<dbReference type="GO" id="GO:0016787">
    <property type="term" value="F:hydrolase activity"/>
    <property type="evidence" value="ECO:0007669"/>
    <property type="project" value="UniProtKB-UniRule"/>
</dbReference>
<dbReference type="AlphaFoldDB" id="A0A0U2PKT2"/>
<dbReference type="InterPro" id="IPR037483">
    <property type="entry name" value="YjjU-like"/>
</dbReference>
<dbReference type="InterPro" id="IPR016035">
    <property type="entry name" value="Acyl_Trfase/lysoPLipase"/>
</dbReference>
<dbReference type="InterPro" id="IPR045943">
    <property type="entry name" value="DUF6363"/>
</dbReference>
<evidence type="ECO:0000256" key="3">
    <source>
        <dbReference type="ARBA" id="ARBA00023098"/>
    </source>
</evidence>
<feature type="short sequence motif" description="GXSXG" evidence="4">
    <location>
        <begin position="46"/>
        <end position="50"/>
    </location>
</feature>
<feature type="short sequence motif" description="GXGXXG" evidence="4">
    <location>
        <begin position="18"/>
        <end position="23"/>
    </location>
</feature>
<keyword evidence="7" id="KW-1185">Reference proteome</keyword>
<dbReference type="GO" id="GO:0016042">
    <property type="term" value="P:lipid catabolic process"/>
    <property type="evidence" value="ECO:0007669"/>
    <property type="project" value="UniProtKB-UniRule"/>
</dbReference>
<dbReference type="EMBL" id="CP013650">
    <property type="protein sequence ID" value="ALT00254.1"/>
    <property type="molecule type" value="Genomic_DNA"/>
</dbReference>
<evidence type="ECO:0000313" key="6">
    <source>
        <dbReference type="EMBL" id="ALT00254.1"/>
    </source>
</evidence>
<dbReference type="Pfam" id="PF01734">
    <property type="entry name" value="Patatin"/>
    <property type="match status" value="1"/>
</dbReference>
<accession>A0A0U2PKT2</accession>
<dbReference type="RefSeq" id="WP_062483832.1">
    <property type="nucleotide sequence ID" value="NZ_CP013650.1"/>
</dbReference>
<evidence type="ECO:0000256" key="4">
    <source>
        <dbReference type="PROSITE-ProRule" id="PRU01161"/>
    </source>
</evidence>
<evidence type="ECO:0000259" key="5">
    <source>
        <dbReference type="PROSITE" id="PS51635"/>
    </source>
</evidence>
<dbReference type="PANTHER" id="PTHR14226:SF25">
    <property type="entry name" value="PHOSPHOESTERASE"/>
    <property type="match status" value="1"/>
</dbReference>
<feature type="active site" description="Nucleophile" evidence="4">
    <location>
        <position position="48"/>
    </location>
</feature>